<gene>
    <name evidence="1" type="ORF">GMOD_00002970</name>
</gene>
<organism evidence="1 2">
    <name type="scientific">Pyrenophora seminiperda CCB06</name>
    <dbReference type="NCBI Taxonomy" id="1302712"/>
    <lineage>
        <taxon>Eukaryota</taxon>
        <taxon>Fungi</taxon>
        <taxon>Dikarya</taxon>
        <taxon>Ascomycota</taxon>
        <taxon>Pezizomycotina</taxon>
        <taxon>Dothideomycetes</taxon>
        <taxon>Pleosporomycetidae</taxon>
        <taxon>Pleosporales</taxon>
        <taxon>Pleosporineae</taxon>
        <taxon>Pleosporaceae</taxon>
        <taxon>Pyrenophora</taxon>
    </lineage>
</organism>
<protein>
    <submittedName>
        <fullName evidence="1">Kinase-like domain</fullName>
    </submittedName>
</protein>
<evidence type="ECO:0000313" key="2">
    <source>
        <dbReference type="Proteomes" id="UP000265663"/>
    </source>
</evidence>
<dbReference type="GO" id="GO:0016301">
    <property type="term" value="F:kinase activity"/>
    <property type="evidence" value="ECO:0007669"/>
    <property type="project" value="UniProtKB-KW"/>
</dbReference>
<dbReference type="Proteomes" id="UP000265663">
    <property type="component" value="Unassembled WGS sequence"/>
</dbReference>
<name>A0A3M7M3M4_9PLEO</name>
<keyword evidence="1" id="KW-0418">Kinase</keyword>
<dbReference type="EMBL" id="KE747817">
    <property type="protein sequence ID" value="RMZ69058.1"/>
    <property type="molecule type" value="Genomic_DNA"/>
</dbReference>
<sequence length="210" mass="23358">MGSPHNISGSASQLFFQNKDSAEYSALSIIAESLAHPQRALLSAFVKHAVDREVASQFFIDEVSGQGKVAVSQFLADWICLLEKVRPVVCTDLEQSLRRNIWQRDGGRCCVSKVGNEQQHDGSLLLAYILSPSFFCGRNIADNSKLYRIFAAFIGESQLQNLQSLMGHDSLSPSRDQSGQLVLLSSHVFEHFRNGRISFKRARNTNISIL</sequence>
<keyword evidence="2" id="KW-1185">Reference proteome</keyword>
<reference evidence="1 2" key="1">
    <citation type="journal article" date="2014" name="PLoS ONE">
        <title>De novo Genome Assembly of the Fungal Plant Pathogen Pyrenophora semeniperda.</title>
        <authorList>
            <person name="Soliai M.M."/>
            <person name="Meyer S.E."/>
            <person name="Udall J.A."/>
            <person name="Elzinga D.E."/>
            <person name="Hermansen R.A."/>
            <person name="Bodily P.M."/>
            <person name="Hart A.A."/>
            <person name="Coleman C.E."/>
        </authorList>
    </citation>
    <scope>NUCLEOTIDE SEQUENCE [LARGE SCALE GENOMIC DNA]</scope>
    <source>
        <strain evidence="1 2">CCB06</strain>
        <tissue evidence="1">Mycelium</tissue>
    </source>
</reference>
<proteinExistence type="predicted"/>
<keyword evidence="1" id="KW-0808">Transferase</keyword>
<accession>A0A3M7M3M4</accession>
<dbReference type="OrthoDB" id="10003767at2759"/>
<evidence type="ECO:0000313" key="1">
    <source>
        <dbReference type="EMBL" id="RMZ69058.1"/>
    </source>
</evidence>
<dbReference type="AlphaFoldDB" id="A0A3M7M3M4"/>